<feature type="region of interest" description="Disordered" evidence="1">
    <location>
        <begin position="1"/>
        <end position="20"/>
    </location>
</feature>
<feature type="compositionally biased region" description="Polar residues" evidence="1">
    <location>
        <begin position="367"/>
        <end position="381"/>
    </location>
</feature>
<gene>
    <name evidence="2" type="ORF">Cgig2_034069</name>
</gene>
<feature type="compositionally biased region" description="Low complexity" evidence="1">
    <location>
        <begin position="427"/>
        <end position="440"/>
    </location>
</feature>
<evidence type="ECO:0000256" key="1">
    <source>
        <dbReference type="SAM" id="MobiDB-lite"/>
    </source>
</evidence>
<dbReference type="OrthoDB" id="431454at2759"/>
<dbReference type="AlphaFoldDB" id="A0A9Q1JIB5"/>
<name>A0A9Q1JIB5_9CARY</name>
<evidence type="ECO:0000313" key="2">
    <source>
        <dbReference type="EMBL" id="KAJ8420033.1"/>
    </source>
</evidence>
<protein>
    <submittedName>
        <fullName evidence="2">Uncharacterized protein</fullName>
    </submittedName>
</protein>
<comment type="caution">
    <text evidence="2">The sequence shown here is derived from an EMBL/GenBank/DDBJ whole genome shotgun (WGS) entry which is preliminary data.</text>
</comment>
<keyword evidence="3" id="KW-1185">Reference proteome</keyword>
<feature type="region of interest" description="Disordered" evidence="1">
    <location>
        <begin position="467"/>
        <end position="496"/>
    </location>
</feature>
<reference evidence="2" key="1">
    <citation type="submission" date="2022-04" db="EMBL/GenBank/DDBJ databases">
        <title>Carnegiea gigantea Genome sequencing and assembly v2.</title>
        <authorList>
            <person name="Copetti D."/>
            <person name="Sanderson M.J."/>
            <person name="Burquez A."/>
            <person name="Wojciechowski M.F."/>
        </authorList>
    </citation>
    <scope>NUCLEOTIDE SEQUENCE</scope>
    <source>
        <strain evidence="2">SGP5-SGP5p</strain>
        <tissue evidence="2">Aerial part</tissue>
    </source>
</reference>
<accession>A0A9Q1JIB5</accession>
<proteinExistence type="predicted"/>
<evidence type="ECO:0000313" key="3">
    <source>
        <dbReference type="Proteomes" id="UP001153076"/>
    </source>
</evidence>
<feature type="region of interest" description="Disordered" evidence="1">
    <location>
        <begin position="367"/>
        <end position="455"/>
    </location>
</feature>
<feature type="region of interest" description="Disordered" evidence="1">
    <location>
        <begin position="267"/>
        <end position="295"/>
    </location>
</feature>
<sequence length="530" mass="55742">MRDKACKSSKNRGEGVDKFGEKRTTKIRGFFLGTAFGRSRGCGQSSGPCGQRPGDAPSVQGCASVQDKQVSVHRLRASVQELRPASQGCGQLQDNAASVTGLRPAFTGCGQRSQACGKLFTSLAGQRPGQAASASAVHGDAPRDSGACLGIDVRDLGHQYGGPRHATGPSSRPSLRPVRPRAQRAFVAVPGVDINRADFSYSARAIPLESFRRFGGRARSGHQPCLFFILRPDHPPRELQEVWWPCPEWTSTVPIFHSQLGQVTACGQRSQASGQRSQDSGQRSQAAASVQDKRPAFTSLRPAFTACGQRSQACGHSSVHRQRASVQPAAAAFKGLRPAVQDKGAPAFTGCGQRSGQRVPAVHSCGQRSQCGQRSGNQSASVHRLAGHRPDKRPAFTGCGQRSRTGGPAFHSLGQLFTGLRPSVRTSGQRSQGCGQRSQPGPAPSTPRQPATACPDAARHAGMLPWASGSVRGRSRGHAPGRSLGPGGMPRPSTGAVLGAFLGTRGHALGMRRGRFGAMCGTRGHAPGPF</sequence>
<feature type="compositionally biased region" description="Low complexity" evidence="1">
    <location>
        <begin position="267"/>
        <end position="289"/>
    </location>
</feature>
<dbReference type="EMBL" id="JAKOGI010003963">
    <property type="protein sequence ID" value="KAJ8420033.1"/>
    <property type="molecule type" value="Genomic_DNA"/>
</dbReference>
<organism evidence="2 3">
    <name type="scientific">Carnegiea gigantea</name>
    <dbReference type="NCBI Taxonomy" id="171969"/>
    <lineage>
        <taxon>Eukaryota</taxon>
        <taxon>Viridiplantae</taxon>
        <taxon>Streptophyta</taxon>
        <taxon>Embryophyta</taxon>
        <taxon>Tracheophyta</taxon>
        <taxon>Spermatophyta</taxon>
        <taxon>Magnoliopsida</taxon>
        <taxon>eudicotyledons</taxon>
        <taxon>Gunneridae</taxon>
        <taxon>Pentapetalae</taxon>
        <taxon>Caryophyllales</taxon>
        <taxon>Cactineae</taxon>
        <taxon>Cactaceae</taxon>
        <taxon>Cactoideae</taxon>
        <taxon>Echinocereeae</taxon>
        <taxon>Carnegiea</taxon>
    </lineage>
</organism>
<dbReference type="Proteomes" id="UP001153076">
    <property type="component" value="Unassembled WGS sequence"/>
</dbReference>